<protein>
    <submittedName>
        <fullName evidence="2">Uncharacterized protein</fullName>
    </submittedName>
</protein>
<dbReference type="AlphaFoldDB" id="A0A7W6GD80"/>
<feature type="transmembrane region" description="Helical" evidence="1">
    <location>
        <begin position="86"/>
        <end position="110"/>
    </location>
</feature>
<name>A0A7W6GD80_9HYPH</name>
<gene>
    <name evidence="2" type="ORF">GGR24_000199</name>
</gene>
<evidence type="ECO:0000313" key="3">
    <source>
        <dbReference type="Proteomes" id="UP000528964"/>
    </source>
</evidence>
<evidence type="ECO:0000313" key="2">
    <source>
        <dbReference type="EMBL" id="MBB3971566.1"/>
    </source>
</evidence>
<reference evidence="2 3" key="1">
    <citation type="submission" date="2020-08" db="EMBL/GenBank/DDBJ databases">
        <title>Genomic Encyclopedia of Type Strains, Phase IV (KMG-IV): sequencing the most valuable type-strain genomes for metagenomic binning, comparative biology and taxonomic classification.</title>
        <authorList>
            <person name="Goeker M."/>
        </authorList>
    </citation>
    <scope>NUCLEOTIDE SEQUENCE [LARGE SCALE GENOMIC DNA]</scope>
    <source>
        <strain evidence="2 3">DSM 25481</strain>
    </source>
</reference>
<dbReference type="EMBL" id="JACIDR010000001">
    <property type="protein sequence ID" value="MBB3971566.1"/>
    <property type="molecule type" value="Genomic_DNA"/>
</dbReference>
<sequence length="194" mass="20033">MSVLVFGVGRDLWQAVGHYEPQVSWLTAETTGARVAALKAAGHPGTAGLYTLAASLSWGLIGALTAGGFAWGVVHKGASVIGLDKALNYLIAIAALYALAGLTAAALHALRLPMQDGGLQSIPGLWFATMIPSAAILARIGALIAHDAGVLMAVWLEADPDRLARLTAEAEADHGVDSLEARLARLIARRPAVS</sequence>
<keyword evidence="3" id="KW-1185">Reference proteome</keyword>
<feature type="transmembrane region" description="Helical" evidence="1">
    <location>
        <begin position="130"/>
        <end position="156"/>
    </location>
</feature>
<keyword evidence="1" id="KW-1133">Transmembrane helix</keyword>
<proteinExistence type="predicted"/>
<evidence type="ECO:0000256" key="1">
    <source>
        <dbReference type="SAM" id="Phobius"/>
    </source>
</evidence>
<dbReference type="Proteomes" id="UP000528964">
    <property type="component" value="Unassembled WGS sequence"/>
</dbReference>
<comment type="caution">
    <text evidence="2">The sequence shown here is derived from an EMBL/GenBank/DDBJ whole genome shotgun (WGS) entry which is preliminary data.</text>
</comment>
<keyword evidence="1" id="KW-0812">Transmembrane</keyword>
<accession>A0A7W6GD80</accession>
<keyword evidence="1" id="KW-0472">Membrane</keyword>
<organism evidence="2 3">
    <name type="scientific">Hansschlegelia beijingensis</name>
    <dbReference type="NCBI Taxonomy" id="1133344"/>
    <lineage>
        <taxon>Bacteria</taxon>
        <taxon>Pseudomonadati</taxon>
        <taxon>Pseudomonadota</taxon>
        <taxon>Alphaproteobacteria</taxon>
        <taxon>Hyphomicrobiales</taxon>
        <taxon>Methylopilaceae</taxon>
        <taxon>Hansschlegelia</taxon>
    </lineage>
</organism>
<feature type="transmembrane region" description="Helical" evidence="1">
    <location>
        <begin position="49"/>
        <end position="74"/>
    </location>
</feature>